<feature type="transmembrane region" description="Helical" evidence="2">
    <location>
        <begin position="79"/>
        <end position="99"/>
    </location>
</feature>
<dbReference type="AlphaFoldDB" id="A0AAN6WJD9"/>
<evidence type="ECO:0000256" key="1">
    <source>
        <dbReference type="SAM" id="MobiDB-lite"/>
    </source>
</evidence>
<feature type="transmembrane region" description="Helical" evidence="2">
    <location>
        <begin position="537"/>
        <end position="562"/>
    </location>
</feature>
<proteinExistence type="predicted"/>
<organism evidence="3 4">
    <name type="scientific">Podospora australis</name>
    <dbReference type="NCBI Taxonomy" id="1536484"/>
    <lineage>
        <taxon>Eukaryota</taxon>
        <taxon>Fungi</taxon>
        <taxon>Dikarya</taxon>
        <taxon>Ascomycota</taxon>
        <taxon>Pezizomycotina</taxon>
        <taxon>Sordariomycetes</taxon>
        <taxon>Sordariomycetidae</taxon>
        <taxon>Sordariales</taxon>
        <taxon>Podosporaceae</taxon>
        <taxon>Podospora</taxon>
    </lineage>
</organism>
<feature type="transmembrane region" description="Helical" evidence="2">
    <location>
        <begin position="127"/>
        <end position="147"/>
    </location>
</feature>
<evidence type="ECO:0000256" key="2">
    <source>
        <dbReference type="SAM" id="Phobius"/>
    </source>
</evidence>
<comment type="caution">
    <text evidence="3">The sequence shown here is derived from an EMBL/GenBank/DDBJ whole genome shotgun (WGS) entry which is preliminary data.</text>
</comment>
<reference evidence="3" key="2">
    <citation type="submission" date="2023-05" db="EMBL/GenBank/DDBJ databases">
        <authorList>
            <consortium name="Lawrence Berkeley National Laboratory"/>
            <person name="Steindorff A."/>
            <person name="Hensen N."/>
            <person name="Bonometti L."/>
            <person name="Westerberg I."/>
            <person name="Brannstrom I.O."/>
            <person name="Guillou S."/>
            <person name="Cros-Aarteil S."/>
            <person name="Calhoun S."/>
            <person name="Haridas S."/>
            <person name="Kuo A."/>
            <person name="Mondo S."/>
            <person name="Pangilinan J."/>
            <person name="Riley R."/>
            <person name="Labutti K."/>
            <person name="Andreopoulos B."/>
            <person name="Lipzen A."/>
            <person name="Chen C."/>
            <person name="Yanf M."/>
            <person name="Daum C."/>
            <person name="Ng V."/>
            <person name="Clum A."/>
            <person name="Ohm R."/>
            <person name="Martin F."/>
            <person name="Silar P."/>
            <person name="Natvig D."/>
            <person name="Lalanne C."/>
            <person name="Gautier V."/>
            <person name="Ament-Velasquez S.L."/>
            <person name="Kruys A."/>
            <person name="Hutchinson M.I."/>
            <person name="Powell A.J."/>
            <person name="Barry K."/>
            <person name="Miller A.N."/>
            <person name="Grigoriev I.V."/>
            <person name="Debuchy R."/>
            <person name="Gladieux P."/>
            <person name="Thoren M.H."/>
            <person name="Johannesson H."/>
        </authorList>
    </citation>
    <scope>NUCLEOTIDE SEQUENCE</scope>
    <source>
        <strain evidence="3">PSN309</strain>
    </source>
</reference>
<sequence length="765" mass="84483">MGAPPARDSLRYFRFKTTVLAVLVYLTILITPWILTVTIASRPIWLKKGSYYEPPDYNSVVRQETADKYMRAIQILDSITSVIAIPFIIALLGRAAVVYSQRSRVMRQLSAGQLFALADGRWFSTRLGTFTVFSVALIFVALPLPLLRSLLVTTKTVPILSDRKWRYQSDKYMIGQHADPISIQYTRQFSVVEDVRHALAASQPLDGWAPSSWPDLFYSSIPSGAHTGMFRTHALRYNTSVECKNSTTFNPTSVTFPSSCGGEGSFKGQWRTAAYYDLEVCAPGPHGISPWKNVTDRQDIEEEVFIRLTFPRDFGDGDGDRWGNFEYIHHCTAKTTRGPFELPNYHNNGTAGPLIDKIPEITGDEDKSWHMGELDTSGYHSSMYDQWYEDPYQDSYDPQLYAAGPLMTSTLALFGNTSFLNTMNFTSSSNPNGTATTFEAFRNLCVTGSIPFGRWEFENTCGGLMQKDPSRVADYQLRNLLDNWYAAFLLNQPQNWLGRAANLANRATLKNALLRSTYKNRVYFAPKVDLKIPDVSLGAIIAISIVLGLQVLGIVLLLVFIFSAPTWTERLDALAIARIAARLDDGGQTAALGLRHVKRSERKYLNEVDALVGVAAPDQADVAVAQAAPRAALANAQPPQYPVGTSRTTAVNGVELDELPSRVPPSQQATQDVDTSTTTDTATAAAAANNNNNDNNNEHPPIPSYDELQADEEPPAYRRNVTEPASRPAYHPTVMIGGTGAVTRVSRKKPPTTTNAMGSNPVLYG</sequence>
<dbReference type="EMBL" id="MU864568">
    <property type="protein sequence ID" value="KAK4183199.1"/>
    <property type="molecule type" value="Genomic_DNA"/>
</dbReference>
<evidence type="ECO:0000313" key="4">
    <source>
        <dbReference type="Proteomes" id="UP001302126"/>
    </source>
</evidence>
<keyword evidence="2" id="KW-0472">Membrane</keyword>
<feature type="region of interest" description="Disordered" evidence="1">
    <location>
        <begin position="658"/>
        <end position="765"/>
    </location>
</feature>
<feature type="transmembrane region" description="Helical" evidence="2">
    <location>
        <begin position="20"/>
        <end position="45"/>
    </location>
</feature>
<protein>
    <submittedName>
        <fullName evidence="3">Uncharacterized protein</fullName>
    </submittedName>
</protein>
<keyword evidence="4" id="KW-1185">Reference proteome</keyword>
<reference evidence="3" key="1">
    <citation type="journal article" date="2023" name="Mol. Phylogenet. Evol.">
        <title>Genome-scale phylogeny and comparative genomics of the fungal order Sordariales.</title>
        <authorList>
            <person name="Hensen N."/>
            <person name="Bonometti L."/>
            <person name="Westerberg I."/>
            <person name="Brannstrom I.O."/>
            <person name="Guillou S."/>
            <person name="Cros-Aarteil S."/>
            <person name="Calhoun S."/>
            <person name="Haridas S."/>
            <person name="Kuo A."/>
            <person name="Mondo S."/>
            <person name="Pangilinan J."/>
            <person name="Riley R."/>
            <person name="LaButti K."/>
            <person name="Andreopoulos B."/>
            <person name="Lipzen A."/>
            <person name="Chen C."/>
            <person name="Yan M."/>
            <person name="Daum C."/>
            <person name="Ng V."/>
            <person name="Clum A."/>
            <person name="Steindorff A."/>
            <person name="Ohm R.A."/>
            <person name="Martin F."/>
            <person name="Silar P."/>
            <person name="Natvig D.O."/>
            <person name="Lalanne C."/>
            <person name="Gautier V."/>
            <person name="Ament-Velasquez S.L."/>
            <person name="Kruys A."/>
            <person name="Hutchinson M.I."/>
            <person name="Powell A.J."/>
            <person name="Barry K."/>
            <person name="Miller A.N."/>
            <person name="Grigoriev I.V."/>
            <person name="Debuchy R."/>
            <person name="Gladieux P."/>
            <person name="Hiltunen Thoren M."/>
            <person name="Johannesson H."/>
        </authorList>
    </citation>
    <scope>NUCLEOTIDE SEQUENCE</scope>
    <source>
        <strain evidence="3">PSN309</strain>
    </source>
</reference>
<dbReference type="Proteomes" id="UP001302126">
    <property type="component" value="Unassembled WGS sequence"/>
</dbReference>
<evidence type="ECO:0000313" key="3">
    <source>
        <dbReference type="EMBL" id="KAK4183199.1"/>
    </source>
</evidence>
<accession>A0AAN6WJD9</accession>
<gene>
    <name evidence="3" type="ORF">QBC35DRAFT_508491</name>
</gene>
<keyword evidence="2" id="KW-0812">Transmembrane</keyword>
<feature type="compositionally biased region" description="Low complexity" evidence="1">
    <location>
        <begin position="669"/>
        <end position="695"/>
    </location>
</feature>
<name>A0AAN6WJD9_9PEZI</name>
<keyword evidence="2" id="KW-1133">Transmembrane helix</keyword>